<name>A0A1A8XXA0_9RHOO</name>
<dbReference type="Gene3D" id="1.10.150.20">
    <property type="entry name" value="5' to 3' exonuclease, C-terminal subdomain"/>
    <property type="match status" value="1"/>
</dbReference>
<dbReference type="Pfam" id="PF11731">
    <property type="entry name" value="Cdd1"/>
    <property type="match status" value="1"/>
</dbReference>
<dbReference type="EMBL" id="FLQY01000211">
    <property type="protein sequence ID" value="SBT08653.1"/>
    <property type="molecule type" value="Genomic_DNA"/>
</dbReference>
<keyword evidence="2" id="KW-1185">Reference proteome</keyword>
<reference evidence="1 2" key="1">
    <citation type="submission" date="2016-06" db="EMBL/GenBank/DDBJ databases">
        <authorList>
            <person name="Kjaerup R.B."/>
            <person name="Dalgaard T.S."/>
            <person name="Juul-Madsen H.R."/>
        </authorList>
    </citation>
    <scope>NUCLEOTIDE SEQUENCE [LARGE SCALE GENOMIC DNA]</scope>
    <source>
        <strain evidence="1">2</strain>
    </source>
</reference>
<organism evidence="1 2">
    <name type="scientific">Candidatus Propionivibrio aalborgensis</name>
    <dbReference type="NCBI Taxonomy" id="1860101"/>
    <lineage>
        <taxon>Bacteria</taxon>
        <taxon>Pseudomonadati</taxon>
        <taxon>Pseudomonadota</taxon>
        <taxon>Betaproteobacteria</taxon>
        <taxon>Rhodocyclales</taxon>
        <taxon>Rhodocyclaceae</taxon>
        <taxon>Propionivibrio</taxon>
    </lineage>
</organism>
<dbReference type="Proteomes" id="UP000199600">
    <property type="component" value="Unassembled WGS sequence"/>
</dbReference>
<proteinExistence type="predicted"/>
<gene>
    <name evidence="1" type="ORF">PROAA_2890003</name>
</gene>
<dbReference type="InterPro" id="IPR021725">
    <property type="entry name" value="Cdd1"/>
</dbReference>
<protein>
    <submittedName>
        <fullName evidence="1">Putative mitomycin resistance protein (Modular protein)</fullName>
    </submittedName>
</protein>
<evidence type="ECO:0000313" key="1">
    <source>
        <dbReference type="EMBL" id="SBT08653.1"/>
    </source>
</evidence>
<accession>A0A1A8XXA0</accession>
<dbReference type="AlphaFoldDB" id="A0A1A8XXA0"/>
<evidence type="ECO:0000313" key="2">
    <source>
        <dbReference type="Proteomes" id="UP000199600"/>
    </source>
</evidence>
<sequence>MLRDKPESIQSLGSRIMNPHSVDRAKLEHLTDLPNVGKSIAADLRLLYIHNPEQLEGRCPYAMYEQLCQTTESRHDPCIIDVFISITRFMNGDTPRSWWEYTAERKKEYALGPAKYDAAAPRSR</sequence>